<protein>
    <submittedName>
        <fullName evidence="2">Uncharacterized protein</fullName>
    </submittedName>
</protein>
<evidence type="ECO:0000256" key="1">
    <source>
        <dbReference type="SAM" id="MobiDB-lite"/>
    </source>
</evidence>
<accession>A0AAN7TJL5</accession>
<evidence type="ECO:0000313" key="2">
    <source>
        <dbReference type="EMBL" id="KAK5113050.1"/>
    </source>
</evidence>
<feature type="region of interest" description="Disordered" evidence="1">
    <location>
        <begin position="48"/>
        <end position="68"/>
    </location>
</feature>
<dbReference type="EMBL" id="JAVRRL010000026">
    <property type="protein sequence ID" value="KAK5113050.1"/>
    <property type="molecule type" value="Genomic_DNA"/>
</dbReference>
<dbReference type="AlphaFoldDB" id="A0AAN7TJL5"/>
<organism evidence="2 3">
    <name type="scientific">Meristemomyces frigidus</name>
    <dbReference type="NCBI Taxonomy" id="1508187"/>
    <lineage>
        <taxon>Eukaryota</taxon>
        <taxon>Fungi</taxon>
        <taxon>Dikarya</taxon>
        <taxon>Ascomycota</taxon>
        <taxon>Pezizomycotina</taxon>
        <taxon>Dothideomycetes</taxon>
        <taxon>Dothideomycetidae</taxon>
        <taxon>Mycosphaerellales</taxon>
        <taxon>Teratosphaeriaceae</taxon>
        <taxon>Meristemomyces</taxon>
    </lineage>
</organism>
<evidence type="ECO:0000313" key="3">
    <source>
        <dbReference type="Proteomes" id="UP001310890"/>
    </source>
</evidence>
<gene>
    <name evidence="2" type="ORF">LTR62_003629</name>
</gene>
<comment type="caution">
    <text evidence="2">The sequence shown here is derived from an EMBL/GenBank/DDBJ whole genome shotgun (WGS) entry which is preliminary data.</text>
</comment>
<dbReference type="Proteomes" id="UP001310890">
    <property type="component" value="Unassembled WGS sequence"/>
</dbReference>
<proteinExistence type="predicted"/>
<name>A0AAN7TJL5_9PEZI</name>
<feature type="compositionally biased region" description="Basic and acidic residues" evidence="1">
    <location>
        <begin position="48"/>
        <end position="58"/>
    </location>
</feature>
<reference evidence="2" key="1">
    <citation type="submission" date="2023-08" db="EMBL/GenBank/DDBJ databases">
        <title>Black Yeasts Isolated from many extreme environments.</title>
        <authorList>
            <person name="Coleine C."/>
            <person name="Stajich J.E."/>
            <person name="Selbmann L."/>
        </authorList>
    </citation>
    <scope>NUCLEOTIDE SEQUENCE</scope>
    <source>
        <strain evidence="2">CCFEE 5401</strain>
    </source>
</reference>
<sequence>MSPVPIALCGKSSSMAASFARSMLPEYEDAVHRELPLLLKGEAFKPKSDIGADNEKAHNAHTTEGPRKPRAIMVGAGFSSEELDDMRKVEGADQVPWLFPDPLKSAGSMLTGPFLMTVIVKRVKSCLQSHGIMEGKEGKANGGEVLSF</sequence>